<dbReference type="RefSeq" id="WP_040009854.1">
    <property type="nucleotide sequence ID" value="NZ_CP009574.1"/>
</dbReference>
<keyword evidence="2" id="KW-1185">Reference proteome</keyword>
<evidence type="ECO:0000313" key="1">
    <source>
        <dbReference type="EMBL" id="AIT09699.1"/>
    </source>
</evidence>
<dbReference type="Proteomes" id="UP000029672">
    <property type="component" value="Chromosome"/>
</dbReference>
<sequence length="158" mass="15562">MKKKILGLSVLVGSALLVGCTDPSKDNSSVLQNQLIIIDNNPIMAAILGAEGINYDTSAGVGINQSSIPGFENNGGAVPTPVTVTVSNISAGCGVIGPNVSSFTIETTANANGVFSSLGVDSFFVGLGCGAGGGTANATISFTAGGKSYTATTTLTAQ</sequence>
<accession>A0A097EQ46</accession>
<dbReference type="PROSITE" id="PS51257">
    <property type="entry name" value="PROKAR_LIPOPROTEIN"/>
    <property type="match status" value="1"/>
</dbReference>
<dbReference type="KEGG" id="frf:LO80_06800"/>
<evidence type="ECO:0008006" key="3">
    <source>
        <dbReference type="Google" id="ProtNLM"/>
    </source>
</evidence>
<evidence type="ECO:0000313" key="2">
    <source>
        <dbReference type="Proteomes" id="UP000029672"/>
    </source>
</evidence>
<name>A0A097EQ46_9GAMM</name>
<proteinExistence type="predicted"/>
<dbReference type="HOGENOM" id="CLU_1756133_0_0_6"/>
<organism evidence="1 2">
    <name type="scientific">Candidatus Francisella endociliophora</name>
    <dbReference type="NCBI Taxonomy" id="653937"/>
    <lineage>
        <taxon>Bacteria</taxon>
        <taxon>Pseudomonadati</taxon>
        <taxon>Pseudomonadota</taxon>
        <taxon>Gammaproteobacteria</taxon>
        <taxon>Thiotrichales</taxon>
        <taxon>Francisellaceae</taxon>
        <taxon>Francisella</taxon>
    </lineage>
</organism>
<dbReference type="EMBL" id="CP009574">
    <property type="protein sequence ID" value="AIT09699.1"/>
    <property type="molecule type" value="Genomic_DNA"/>
</dbReference>
<gene>
    <name evidence="1" type="ORF">LO80_06800</name>
</gene>
<protein>
    <recommendedName>
        <fullName evidence="3">Lipoprotein</fullName>
    </recommendedName>
</protein>
<reference evidence="1 2" key="1">
    <citation type="submission" date="2014-10" db="EMBL/GenBank/DDBJ databases">
        <title>Whole genome sequence of Francisella endociliophora strain FSC1006, isolated from a laboratory culture of the marine ciliate Euplotes raikovi.</title>
        <authorList>
            <person name="Granberg M."/>
            <person name="Backman S."/>
            <person name="Lundmark E."/>
            <person name="Nilsson E."/>
            <person name="Karlsson E."/>
            <person name="Thelaus J."/>
            <person name="Ohrman C."/>
            <person name="Larkeryd A."/>
            <person name="Stenberg P."/>
        </authorList>
    </citation>
    <scope>NUCLEOTIDE SEQUENCE [LARGE SCALE GENOMIC DNA]</scope>
    <source>
        <strain evidence="1 2">FSC1006</strain>
    </source>
</reference>
<dbReference type="AlphaFoldDB" id="A0A097EQ46"/>
<dbReference type="STRING" id="1547445.LO80_06800"/>